<name>A0ABU3GUR3_9SPHI</name>
<evidence type="ECO:0000313" key="2">
    <source>
        <dbReference type="EMBL" id="MDT3403206.1"/>
    </source>
</evidence>
<protein>
    <submittedName>
        <fullName evidence="2">Endonuclease</fullName>
    </submittedName>
</protein>
<dbReference type="EMBL" id="JAVLVU010000001">
    <property type="protein sequence ID" value="MDT3403206.1"/>
    <property type="molecule type" value="Genomic_DNA"/>
</dbReference>
<dbReference type="InterPro" id="IPR035901">
    <property type="entry name" value="GIY-YIG_endonuc_sf"/>
</dbReference>
<dbReference type="GO" id="GO:0004519">
    <property type="term" value="F:endonuclease activity"/>
    <property type="evidence" value="ECO:0007669"/>
    <property type="project" value="UniProtKB-KW"/>
</dbReference>
<keyword evidence="3" id="KW-1185">Reference proteome</keyword>
<dbReference type="Pfam" id="PF01541">
    <property type="entry name" value="GIY-YIG"/>
    <property type="match status" value="1"/>
</dbReference>
<keyword evidence="2" id="KW-0255">Endonuclease</keyword>
<dbReference type="SUPFAM" id="SSF82771">
    <property type="entry name" value="GIY-YIG endonuclease"/>
    <property type="match status" value="1"/>
</dbReference>
<reference evidence="3" key="1">
    <citation type="submission" date="2023-07" db="EMBL/GenBank/DDBJ databases">
        <title>Functional and genomic diversity of the sorghum phyllosphere microbiome.</title>
        <authorList>
            <person name="Shade A."/>
        </authorList>
    </citation>
    <scope>NUCLEOTIDE SEQUENCE [LARGE SCALE GENOMIC DNA]</scope>
    <source>
        <strain evidence="3">SORGH_AS_0422</strain>
    </source>
</reference>
<comment type="caution">
    <text evidence="2">The sequence shown here is derived from an EMBL/GenBank/DDBJ whole genome shotgun (WGS) entry which is preliminary data.</text>
</comment>
<evidence type="ECO:0000259" key="1">
    <source>
        <dbReference type="PROSITE" id="PS50164"/>
    </source>
</evidence>
<dbReference type="RefSeq" id="WP_311950010.1">
    <property type="nucleotide sequence ID" value="NZ_JAVLVU010000001.1"/>
</dbReference>
<sequence length="78" mass="9171">MYSPTFNKIYIGYTPDMTNRFLSHNELGTKGYTVKYRPWVILRTEEYLTKPDAMKREQQLKGGKGRDLIEDFKKCSDG</sequence>
<evidence type="ECO:0000313" key="3">
    <source>
        <dbReference type="Proteomes" id="UP001258315"/>
    </source>
</evidence>
<dbReference type="InterPro" id="IPR000305">
    <property type="entry name" value="GIY-YIG_endonuc"/>
</dbReference>
<accession>A0ABU3GUR3</accession>
<keyword evidence="2" id="KW-0540">Nuclease</keyword>
<dbReference type="PROSITE" id="PS50164">
    <property type="entry name" value="GIY_YIG"/>
    <property type="match status" value="1"/>
</dbReference>
<gene>
    <name evidence="2" type="ORF">QE417_002278</name>
</gene>
<feature type="domain" description="GIY-YIG" evidence="1">
    <location>
        <begin position="1"/>
        <end position="70"/>
    </location>
</feature>
<dbReference type="Gene3D" id="3.40.1440.10">
    <property type="entry name" value="GIY-YIG endonuclease"/>
    <property type="match status" value="1"/>
</dbReference>
<keyword evidence="2" id="KW-0378">Hydrolase</keyword>
<organism evidence="2 3">
    <name type="scientific">Mucilaginibacter terrae</name>
    <dbReference type="NCBI Taxonomy" id="1955052"/>
    <lineage>
        <taxon>Bacteria</taxon>
        <taxon>Pseudomonadati</taxon>
        <taxon>Bacteroidota</taxon>
        <taxon>Sphingobacteriia</taxon>
        <taxon>Sphingobacteriales</taxon>
        <taxon>Sphingobacteriaceae</taxon>
        <taxon>Mucilaginibacter</taxon>
    </lineage>
</organism>
<proteinExistence type="predicted"/>
<dbReference type="Proteomes" id="UP001258315">
    <property type="component" value="Unassembled WGS sequence"/>
</dbReference>